<evidence type="ECO:0000313" key="2">
    <source>
        <dbReference type="EMBL" id="GIY15573.1"/>
    </source>
</evidence>
<organism evidence="2 3">
    <name type="scientific">Caerostris extrusa</name>
    <name type="common">Bark spider</name>
    <name type="synonym">Caerostris bankana</name>
    <dbReference type="NCBI Taxonomy" id="172846"/>
    <lineage>
        <taxon>Eukaryota</taxon>
        <taxon>Metazoa</taxon>
        <taxon>Ecdysozoa</taxon>
        <taxon>Arthropoda</taxon>
        <taxon>Chelicerata</taxon>
        <taxon>Arachnida</taxon>
        <taxon>Araneae</taxon>
        <taxon>Araneomorphae</taxon>
        <taxon>Entelegynae</taxon>
        <taxon>Araneoidea</taxon>
        <taxon>Araneidae</taxon>
        <taxon>Caerostris</taxon>
    </lineage>
</organism>
<name>A0AAV4R685_CAEEX</name>
<accession>A0AAV4R685</accession>
<dbReference type="EMBL" id="BPLR01007249">
    <property type="protein sequence ID" value="GIY15573.1"/>
    <property type="molecule type" value="Genomic_DNA"/>
</dbReference>
<comment type="caution">
    <text evidence="2">The sequence shown here is derived from an EMBL/GenBank/DDBJ whole genome shotgun (WGS) entry which is preliminary data.</text>
</comment>
<keyword evidence="3" id="KW-1185">Reference proteome</keyword>
<proteinExistence type="predicted"/>
<reference evidence="2 3" key="1">
    <citation type="submission" date="2021-06" db="EMBL/GenBank/DDBJ databases">
        <title>Caerostris extrusa draft genome.</title>
        <authorList>
            <person name="Kono N."/>
            <person name="Arakawa K."/>
        </authorList>
    </citation>
    <scope>NUCLEOTIDE SEQUENCE [LARGE SCALE GENOMIC DNA]</scope>
</reference>
<dbReference type="AlphaFoldDB" id="A0AAV4R685"/>
<gene>
    <name evidence="2" type="ORF">CEXT_70511</name>
</gene>
<sequence>MHSSVLPDAAGPFCRSREQIAEDGTWKWCDAFGTACRSKYKSEMQRCSQEVKGFMQETSPSAPRKRSKNSSPFLRRYERRKVDIDSSITPVE</sequence>
<protein>
    <submittedName>
        <fullName evidence="2">Uncharacterized protein</fullName>
    </submittedName>
</protein>
<evidence type="ECO:0000313" key="3">
    <source>
        <dbReference type="Proteomes" id="UP001054945"/>
    </source>
</evidence>
<evidence type="ECO:0000256" key="1">
    <source>
        <dbReference type="SAM" id="MobiDB-lite"/>
    </source>
</evidence>
<feature type="region of interest" description="Disordered" evidence="1">
    <location>
        <begin position="52"/>
        <end position="73"/>
    </location>
</feature>
<dbReference type="Proteomes" id="UP001054945">
    <property type="component" value="Unassembled WGS sequence"/>
</dbReference>